<dbReference type="GO" id="GO:0009016">
    <property type="term" value="F:succinyldiaminopimelate transaminase activity"/>
    <property type="evidence" value="ECO:0007669"/>
    <property type="project" value="UniProtKB-EC"/>
</dbReference>
<evidence type="ECO:0000313" key="7">
    <source>
        <dbReference type="EMBL" id="QFQ02088.1"/>
    </source>
</evidence>
<dbReference type="GO" id="GO:0030170">
    <property type="term" value="F:pyridoxal phosphate binding"/>
    <property type="evidence" value="ECO:0007669"/>
    <property type="project" value="InterPro"/>
</dbReference>
<feature type="domain" description="Aminotransferase class I/classII large" evidence="6">
    <location>
        <begin position="68"/>
        <end position="433"/>
    </location>
</feature>
<gene>
    <name evidence="7" type="primary">dapC</name>
    <name evidence="7" type="ORF">CUROG_03545</name>
</gene>
<evidence type="ECO:0000313" key="8">
    <source>
        <dbReference type="Proteomes" id="UP000326711"/>
    </source>
</evidence>
<organism evidence="7 8">
    <name type="scientific">Corynebacterium urogenitale</name>
    <dbReference type="NCBI Taxonomy" id="2487892"/>
    <lineage>
        <taxon>Bacteria</taxon>
        <taxon>Bacillati</taxon>
        <taxon>Actinomycetota</taxon>
        <taxon>Actinomycetes</taxon>
        <taxon>Mycobacteriales</taxon>
        <taxon>Corynebacteriaceae</taxon>
        <taxon>Corynebacterium</taxon>
    </lineage>
</organism>
<evidence type="ECO:0000256" key="4">
    <source>
        <dbReference type="ARBA" id="ARBA00022679"/>
    </source>
</evidence>
<keyword evidence="5" id="KW-0663">Pyridoxal phosphate</keyword>
<dbReference type="Pfam" id="PF00155">
    <property type="entry name" value="Aminotran_1_2"/>
    <property type="match status" value="1"/>
</dbReference>
<dbReference type="PANTHER" id="PTHR43807:SF20">
    <property type="entry name" value="FI04487P"/>
    <property type="match status" value="1"/>
</dbReference>
<dbReference type="InterPro" id="IPR015422">
    <property type="entry name" value="PyrdxlP-dep_Trfase_small"/>
</dbReference>
<dbReference type="FunFam" id="3.40.640.10:FF:000033">
    <property type="entry name" value="Aspartate aminotransferase"/>
    <property type="match status" value="1"/>
</dbReference>
<dbReference type="GO" id="GO:0005737">
    <property type="term" value="C:cytoplasm"/>
    <property type="evidence" value="ECO:0007669"/>
    <property type="project" value="TreeGrafter"/>
</dbReference>
<reference evidence="8" key="1">
    <citation type="submission" date="2019-10" db="EMBL/GenBank/DDBJ databases">
        <title>Complete genome sequence of Corynebacterium urogenitalis DSM 108747, isolated from the genital tract of a cow.</title>
        <authorList>
            <person name="Ruckert C."/>
            <person name="Ballas P."/>
            <person name="Wagener K."/>
            <person name="Drillich M."/>
            <person name="Kaempfer P."/>
            <person name="Busse H.-J."/>
            <person name="Ehling-Schulz M."/>
        </authorList>
    </citation>
    <scope>NUCLEOTIDE SEQUENCE [LARGE SCALE GENOMIC DNA]</scope>
    <source>
        <strain evidence="8">LMM 1652</strain>
    </source>
</reference>
<dbReference type="AlphaFoldDB" id="A0A5J6Z4P9"/>
<dbReference type="Gene3D" id="3.90.1150.10">
    <property type="entry name" value="Aspartate Aminotransferase, domain 1"/>
    <property type="match status" value="1"/>
</dbReference>
<keyword evidence="4 7" id="KW-0808">Transferase</keyword>
<dbReference type="InterPro" id="IPR015424">
    <property type="entry name" value="PyrdxlP-dep_Trfase"/>
</dbReference>
<accession>A0A5J6Z4P9</accession>
<name>A0A5J6Z4P9_9CORY</name>
<dbReference type="InterPro" id="IPR051326">
    <property type="entry name" value="Kynurenine-oxoglutarate_AT"/>
</dbReference>
<comment type="cofactor">
    <cofactor evidence="1">
        <name>pyridoxal 5'-phosphate</name>
        <dbReference type="ChEBI" id="CHEBI:597326"/>
    </cofactor>
</comment>
<evidence type="ECO:0000256" key="1">
    <source>
        <dbReference type="ARBA" id="ARBA00001933"/>
    </source>
</evidence>
<dbReference type="EMBL" id="CP045032">
    <property type="protein sequence ID" value="QFQ02088.1"/>
    <property type="molecule type" value="Genomic_DNA"/>
</dbReference>
<dbReference type="SUPFAM" id="SSF53383">
    <property type="entry name" value="PLP-dependent transferases"/>
    <property type="match status" value="1"/>
</dbReference>
<protein>
    <submittedName>
        <fullName evidence="7">Putative N-succinyldiaminopimelate aminotransferase DapC</fullName>
        <ecNumber evidence="7">2.6.1.17</ecNumber>
    </submittedName>
</protein>
<keyword evidence="3 7" id="KW-0032">Aminotransferase</keyword>
<keyword evidence="8" id="KW-1185">Reference proteome</keyword>
<dbReference type="InterPro" id="IPR015421">
    <property type="entry name" value="PyrdxlP-dep_Trfase_major"/>
</dbReference>
<dbReference type="Gene3D" id="3.40.640.10">
    <property type="entry name" value="Type I PLP-dependent aspartate aminotransferase-like (Major domain)"/>
    <property type="match status" value="1"/>
</dbReference>
<evidence type="ECO:0000259" key="6">
    <source>
        <dbReference type="Pfam" id="PF00155"/>
    </source>
</evidence>
<evidence type="ECO:0000256" key="2">
    <source>
        <dbReference type="ARBA" id="ARBA00007441"/>
    </source>
</evidence>
<dbReference type="KEGG" id="cuo:CUROG_03545"/>
<comment type="similarity">
    <text evidence="2">Belongs to the class-I pyridoxal-phosphate-dependent aminotransferase family.</text>
</comment>
<dbReference type="EC" id="2.6.1.17" evidence="7"/>
<dbReference type="GO" id="GO:0016212">
    <property type="term" value="F:kynurenine-oxoglutarate transaminase activity"/>
    <property type="evidence" value="ECO:0007669"/>
    <property type="project" value="TreeGrafter"/>
</dbReference>
<dbReference type="Proteomes" id="UP000326711">
    <property type="component" value="Chromosome"/>
</dbReference>
<dbReference type="PANTHER" id="PTHR43807">
    <property type="entry name" value="FI04487P"/>
    <property type="match status" value="1"/>
</dbReference>
<proteinExistence type="inferred from homology"/>
<evidence type="ECO:0000256" key="3">
    <source>
        <dbReference type="ARBA" id="ARBA00022576"/>
    </source>
</evidence>
<evidence type="ECO:0000256" key="5">
    <source>
        <dbReference type="ARBA" id="ARBA00022898"/>
    </source>
</evidence>
<sequence length="438" mass="47426">MCPKALLDLSGPPRARLSCFVPPIVYCVDMTDSAHSPAIGHAARRVAGTGETIFATITALSVQFDAANLGQGFPDEDGPAEMLAKAAEQIIGGEGVATNNQYAPGRGQLELRKAIAEDRARRYGQEFDPATEILVTVGATEALAASVLGLVEYGTEVVTLEPTYDAYPAITDLAEANLKPVRLRKDEEHGWVLDREAFREAVTPATSAIILNSPHNPTGAVLGRDDLSFIAEVVAESDAIVITDEVYERLVFEGEHLPFGTLPGMRERTVTISSASKTFNVTGWKTGWVCAPARLLTPIIAAKQFLSYVGATPFQTPVAWALEHADDWSERWRSTLAERRDMLGQGLNEMGFEVLPSQGTYFLITDIAPLVDRGVSIGENAAEFCQRLPETVGVSAIPVSAFVSNPEDPAVTTLVRWTFCKEPATLQRALERLRTHFG</sequence>
<dbReference type="CDD" id="cd00609">
    <property type="entry name" value="AAT_like"/>
    <property type="match status" value="1"/>
</dbReference>
<dbReference type="InterPro" id="IPR004839">
    <property type="entry name" value="Aminotransferase_I/II_large"/>
</dbReference>